<dbReference type="EMBL" id="JAGTJQ010000001">
    <property type="protein sequence ID" value="KAH7039794.1"/>
    <property type="molecule type" value="Genomic_DNA"/>
</dbReference>
<proteinExistence type="predicted"/>
<dbReference type="Proteomes" id="UP000756346">
    <property type="component" value="Unassembled WGS sequence"/>
</dbReference>
<organism evidence="2 3">
    <name type="scientific">Microdochium trichocladiopsis</name>
    <dbReference type="NCBI Taxonomy" id="1682393"/>
    <lineage>
        <taxon>Eukaryota</taxon>
        <taxon>Fungi</taxon>
        <taxon>Dikarya</taxon>
        <taxon>Ascomycota</taxon>
        <taxon>Pezizomycotina</taxon>
        <taxon>Sordariomycetes</taxon>
        <taxon>Xylariomycetidae</taxon>
        <taxon>Xylariales</taxon>
        <taxon>Microdochiaceae</taxon>
        <taxon>Microdochium</taxon>
    </lineage>
</organism>
<dbReference type="PANTHER" id="PTHR11559">
    <property type="entry name" value="CARBOXYLESTERASE"/>
    <property type="match status" value="1"/>
</dbReference>
<accession>A0A9P9BZ68</accession>
<gene>
    <name evidence="2" type="ORF">B0I36DRAFT_232956</name>
</gene>
<dbReference type="AlphaFoldDB" id="A0A9P9BZ68"/>
<comment type="caution">
    <text evidence="2">The sequence shown here is derived from an EMBL/GenBank/DDBJ whole genome shotgun (WGS) entry which is preliminary data.</text>
</comment>
<dbReference type="InterPro" id="IPR029058">
    <property type="entry name" value="AB_hydrolase_fold"/>
</dbReference>
<dbReference type="Pfam" id="PF00135">
    <property type="entry name" value="COesterase"/>
    <property type="match status" value="1"/>
</dbReference>
<keyword evidence="2" id="KW-0378">Hydrolase</keyword>
<dbReference type="RefSeq" id="XP_046017849.1">
    <property type="nucleotide sequence ID" value="XM_046149193.1"/>
</dbReference>
<dbReference type="Gene3D" id="3.40.50.1820">
    <property type="entry name" value="alpha/beta hydrolase"/>
    <property type="match status" value="1"/>
</dbReference>
<evidence type="ECO:0000313" key="2">
    <source>
        <dbReference type="EMBL" id="KAH7039794.1"/>
    </source>
</evidence>
<feature type="domain" description="Carboxylesterase type B" evidence="1">
    <location>
        <begin position="2"/>
        <end position="74"/>
    </location>
</feature>
<sequence>MHGGAFNRGNAAMHNSGAMVGWAAEPFICVSFGYRIGALGFLPSALSAKEGALNLGLKDQICLMEWVQENIHHFERTRSPCLACRRVHTR</sequence>
<name>A0A9P9BZ68_9PEZI</name>
<dbReference type="OrthoDB" id="408631at2759"/>
<keyword evidence="3" id="KW-1185">Reference proteome</keyword>
<dbReference type="InterPro" id="IPR002018">
    <property type="entry name" value="CarbesteraseB"/>
</dbReference>
<dbReference type="SUPFAM" id="SSF53474">
    <property type="entry name" value="alpha/beta-Hydrolases"/>
    <property type="match status" value="1"/>
</dbReference>
<evidence type="ECO:0000259" key="1">
    <source>
        <dbReference type="Pfam" id="PF00135"/>
    </source>
</evidence>
<dbReference type="GO" id="GO:0016787">
    <property type="term" value="F:hydrolase activity"/>
    <property type="evidence" value="ECO:0007669"/>
    <property type="project" value="UniProtKB-KW"/>
</dbReference>
<dbReference type="InterPro" id="IPR050309">
    <property type="entry name" value="Type-B_Carboxylest/Lipase"/>
</dbReference>
<protein>
    <submittedName>
        <fullName evidence="2">Alpha/Beta hydrolase protein</fullName>
    </submittedName>
</protein>
<dbReference type="GeneID" id="70178739"/>
<evidence type="ECO:0000313" key="3">
    <source>
        <dbReference type="Proteomes" id="UP000756346"/>
    </source>
</evidence>
<reference evidence="2" key="1">
    <citation type="journal article" date="2021" name="Nat. Commun.">
        <title>Genetic determinants of endophytism in the Arabidopsis root mycobiome.</title>
        <authorList>
            <person name="Mesny F."/>
            <person name="Miyauchi S."/>
            <person name="Thiergart T."/>
            <person name="Pickel B."/>
            <person name="Atanasova L."/>
            <person name="Karlsson M."/>
            <person name="Huettel B."/>
            <person name="Barry K.W."/>
            <person name="Haridas S."/>
            <person name="Chen C."/>
            <person name="Bauer D."/>
            <person name="Andreopoulos W."/>
            <person name="Pangilinan J."/>
            <person name="LaButti K."/>
            <person name="Riley R."/>
            <person name="Lipzen A."/>
            <person name="Clum A."/>
            <person name="Drula E."/>
            <person name="Henrissat B."/>
            <person name="Kohler A."/>
            <person name="Grigoriev I.V."/>
            <person name="Martin F.M."/>
            <person name="Hacquard S."/>
        </authorList>
    </citation>
    <scope>NUCLEOTIDE SEQUENCE</scope>
    <source>
        <strain evidence="2">MPI-CAGE-CH-0230</strain>
    </source>
</reference>